<accession>A0A517XPK1</accession>
<sequence>MPASGSRAVIESSDRKPPTTGQERVGWGAYLLTQPLASSEYPTVTDPIDTPVTYEAQTMTDTTTETDPTATPAPAAPRPPAGLISARGRWAAPPLPPQSLSTVRLGEDATLIVPFTDSAALTSRHFIRSATGNGGYVRCEGGGCLLCALGKKAEDVTLLPVYVPADGAVRVLAIGDNVRPGALGPKLVPILDRVMAGEKLVVEIRRLPDFSFEVAAFPLTPGGADGAPVIAQFLANLTSGAVRLADVYPARPRAELLSIPGLAAEALMRGIES</sequence>
<dbReference type="AlphaFoldDB" id="A0A517XPK1"/>
<dbReference type="EMBL" id="CP036273">
    <property type="protein sequence ID" value="QDU19440.1"/>
    <property type="molecule type" value="Genomic_DNA"/>
</dbReference>
<feature type="compositionally biased region" description="Low complexity" evidence="1">
    <location>
        <begin position="60"/>
        <end position="73"/>
    </location>
</feature>
<evidence type="ECO:0000256" key="1">
    <source>
        <dbReference type="SAM" id="MobiDB-lite"/>
    </source>
</evidence>
<organism evidence="2 3">
    <name type="scientific">Urbifossiella limnaea</name>
    <dbReference type="NCBI Taxonomy" id="2528023"/>
    <lineage>
        <taxon>Bacteria</taxon>
        <taxon>Pseudomonadati</taxon>
        <taxon>Planctomycetota</taxon>
        <taxon>Planctomycetia</taxon>
        <taxon>Gemmatales</taxon>
        <taxon>Gemmataceae</taxon>
        <taxon>Urbifossiella</taxon>
    </lineage>
</organism>
<reference evidence="2 3" key="1">
    <citation type="submission" date="2019-02" db="EMBL/GenBank/DDBJ databases">
        <title>Deep-cultivation of Planctomycetes and their phenomic and genomic characterization uncovers novel biology.</title>
        <authorList>
            <person name="Wiegand S."/>
            <person name="Jogler M."/>
            <person name="Boedeker C."/>
            <person name="Pinto D."/>
            <person name="Vollmers J."/>
            <person name="Rivas-Marin E."/>
            <person name="Kohn T."/>
            <person name="Peeters S.H."/>
            <person name="Heuer A."/>
            <person name="Rast P."/>
            <person name="Oberbeckmann S."/>
            <person name="Bunk B."/>
            <person name="Jeske O."/>
            <person name="Meyerdierks A."/>
            <person name="Storesund J.E."/>
            <person name="Kallscheuer N."/>
            <person name="Luecker S."/>
            <person name="Lage O.M."/>
            <person name="Pohl T."/>
            <person name="Merkel B.J."/>
            <person name="Hornburger P."/>
            <person name="Mueller R.-W."/>
            <person name="Bruemmer F."/>
            <person name="Labrenz M."/>
            <person name="Spormann A.M."/>
            <person name="Op den Camp H."/>
            <person name="Overmann J."/>
            <person name="Amann R."/>
            <person name="Jetten M.S.M."/>
            <person name="Mascher T."/>
            <person name="Medema M.H."/>
            <person name="Devos D.P."/>
            <person name="Kaster A.-K."/>
            <person name="Ovreas L."/>
            <person name="Rohde M."/>
            <person name="Galperin M.Y."/>
            <person name="Jogler C."/>
        </authorList>
    </citation>
    <scope>NUCLEOTIDE SEQUENCE [LARGE SCALE GENOMIC DNA]</scope>
    <source>
        <strain evidence="2 3">ETA_A1</strain>
    </source>
</reference>
<protein>
    <submittedName>
        <fullName evidence="2">Uncharacterized protein</fullName>
    </submittedName>
</protein>
<dbReference type="KEGG" id="uli:ETAA1_13640"/>
<feature type="region of interest" description="Disordered" evidence="1">
    <location>
        <begin position="60"/>
        <end position="90"/>
    </location>
</feature>
<gene>
    <name evidence="2" type="ORF">ETAA1_13640</name>
</gene>
<evidence type="ECO:0000313" key="3">
    <source>
        <dbReference type="Proteomes" id="UP000319576"/>
    </source>
</evidence>
<evidence type="ECO:0000313" key="2">
    <source>
        <dbReference type="EMBL" id="QDU19440.1"/>
    </source>
</evidence>
<proteinExistence type="predicted"/>
<feature type="region of interest" description="Disordered" evidence="1">
    <location>
        <begin position="1"/>
        <end position="27"/>
    </location>
</feature>
<name>A0A517XPK1_9BACT</name>
<dbReference type="Proteomes" id="UP000319576">
    <property type="component" value="Chromosome"/>
</dbReference>
<keyword evidence="3" id="KW-1185">Reference proteome</keyword>